<evidence type="ECO:0000259" key="6">
    <source>
        <dbReference type="Pfam" id="PF08620"/>
    </source>
</evidence>
<feature type="domain" description="RPAP1 C-terminal" evidence="6">
    <location>
        <begin position="299"/>
        <end position="365"/>
    </location>
</feature>
<dbReference type="InterPro" id="IPR013929">
    <property type="entry name" value="RPAP1_C"/>
</dbReference>
<dbReference type="OrthoDB" id="348201at2759"/>
<dbReference type="PANTHER" id="PTHR21483:SF18">
    <property type="entry name" value="RNA POLYMERASE II-ASSOCIATED PROTEIN 1"/>
    <property type="match status" value="1"/>
</dbReference>
<feature type="region of interest" description="Disordered" evidence="5">
    <location>
        <begin position="129"/>
        <end position="237"/>
    </location>
</feature>
<feature type="compositionally biased region" description="Low complexity" evidence="5">
    <location>
        <begin position="67"/>
        <end position="80"/>
    </location>
</feature>
<dbReference type="PANTHER" id="PTHR21483">
    <property type="entry name" value="RNA POLYMERASE II-ASSOCIATED PROTEIN 1"/>
    <property type="match status" value="1"/>
</dbReference>
<dbReference type="InterPro" id="IPR039913">
    <property type="entry name" value="RPAP1/Rba50"/>
</dbReference>
<evidence type="ECO:0000259" key="7">
    <source>
        <dbReference type="Pfam" id="PF08621"/>
    </source>
</evidence>
<comment type="similarity">
    <text evidence="2">Belongs to the RPAP1 family.</text>
</comment>
<gene>
    <name evidence="9" type="primary">rba50</name>
    <name evidence="9" type="ORF">Hypma_016269</name>
</gene>
<dbReference type="Pfam" id="PF08620">
    <property type="entry name" value="RPAP1_C"/>
    <property type="match status" value="1"/>
</dbReference>
<evidence type="ECO:0000313" key="9">
    <source>
        <dbReference type="EMBL" id="RDB14682.1"/>
    </source>
</evidence>
<evidence type="ECO:0000256" key="3">
    <source>
        <dbReference type="ARBA" id="ARBA00023163"/>
    </source>
</evidence>
<organism evidence="9 10">
    <name type="scientific">Hypsizygus marmoreus</name>
    <name type="common">White beech mushroom</name>
    <name type="synonym">Agaricus marmoreus</name>
    <dbReference type="NCBI Taxonomy" id="39966"/>
    <lineage>
        <taxon>Eukaryota</taxon>
        <taxon>Fungi</taxon>
        <taxon>Dikarya</taxon>
        <taxon>Basidiomycota</taxon>
        <taxon>Agaricomycotina</taxon>
        <taxon>Agaricomycetes</taxon>
        <taxon>Agaricomycetidae</taxon>
        <taxon>Agaricales</taxon>
        <taxon>Tricholomatineae</taxon>
        <taxon>Lyophyllaceae</taxon>
        <taxon>Hypsizygus</taxon>
    </lineage>
</organism>
<dbReference type="GO" id="GO:0006366">
    <property type="term" value="P:transcription by RNA polymerase II"/>
    <property type="evidence" value="ECO:0007669"/>
    <property type="project" value="InterPro"/>
</dbReference>
<dbReference type="Pfam" id="PF25766">
    <property type="entry name" value="TPR_RPAP1"/>
    <property type="match status" value="1"/>
</dbReference>
<dbReference type="STRING" id="39966.A0A369IZV5"/>
<dbReference type="EMBL" id="LUEZ02000096">
    <property type="protein sequence ID" value="RDB14682.1"/>
    <property type="molecule type" value="Genomic_DNA"/>
</dbReference>
<dbReference type="Proteomes" id="UP000076154">
    <property type="component" value="Unassembled WGS sequence"/>
</dbReference>
<name>A0A369IZV5_HYPMA</name>
<evidence type="ECO:0000256" key="2">
    <source>
        <dbReference type="ARBA" id="ARBA00009953"/>
    </source>
</evidence>
<evidence type="ECO:0000313" key="10">
    <source>
        <dbReference type="Proteomes" id="UP000076154"/>
    </source>
</evidence>
<dbReference type="InParanoid" id="A0A369IZV5"/>
<feature type="compositionally biased region" description="Basic and acidic residues" evidence="5">
    <location>
        <begin position="164"/>
        <end position="174"/>
    </location>
</feature>
<evidence type="ECO:0000256" key="4">
    <source>
        <dbReference type="ARBA" id="ARBA00023242"/>
    </source>
</evidence>
<evidence type="ECO:0000256" key="1">
    <source>
        <dbReference type="ARBA" id="ARBA00004123"/>
    </source>
</evidence>
<feature type="domain" description="RPAP1/MINIYO-like TPR repeats" evidence="8">
    <location>
        <begin position="1070"/>
        <end position="1183"/>
    </location>
</feature>
<evidence type="ECO:0000256" key="5">
    <source>
        <dbReference type="SAM" id="MobiDB-lite"/>
    </source>
</evidence>
<keyword evidence="4" id="KW-0539">Nucleus</keyword>
<feature type="region of interest" description="Disordered" evidence="5">
    <location>
        <begin position="1"/>
        <end position="107"/>
    </location>
</feature>
<sequence>MSSTHSTLIGSVVERKPTSHSAPKPFSSGTTGFPPVQHRSKSAFSRNREELRKTKFPRHHDVPLVVPSAPSKSLASSANPDDWRDQISRENEIRVESMTEEEREQERREIVERFGTGVGDLLKKVRDARAKQARRVQESTIPPKEPMVSEESSSVSLDEVPITARERFDREMASRRKSLPSPALSRSSTRPSSRADRRLRFAELSADDVHVYESAPPSPRRKTLALPAPSNDGTAISLGQWHGTLKQEEPAPSLNANPEPEEGSAEYIRRRYFPDAPANDPNLAWMEQSSPDSDSLSSSLRFDLSGTPIPPSVSSTLPTHLGLHHHAEGSHAGYTLDDIFLLSRSSVPAQRATMLGVLARIAQKIAKVVHGQVGEFGELVGKEEELRKRIVAAGIEAMAERGSVGARAIEVIWQCIVGWDEEIMKIGVVELEVPTDAAINSLRLDFFLPHVVTLLSQGEVVVETRSQLLDILHRLAQHSNEMANAITDTPNLVVTIVRTFLLTPIPPKEHSALPKPYALELLISLARASRSNASALLMPADAILLFITILPSADIYPGQLTNSLLTSLLRFYTVLASYGMYSHIASTAMNHFRLLAEYIVSDACTSQRLMVAWTNLLGTWMVCAVDPHQTTPEHDILWSQVIGWRWNEEINDLADRLGVTESEWEVWGGVWRANAAWLEGARVNGVRGGSSERMEYLEVIQGGFENGKQRDVVLGCLDAIRRNLSLLAVVPISRAQLPHLRALANHANTLAAAIRLWLACLPPLSDGPLASPPFPLPFPQISDLCAKVTVHPVWSLLSSNPTTRHGYAYLRPLSGLLGTYLSMSRRIPGISDELWAAQALSILSKSLPGDEEFASQTVADLSDLFTPEWVSSLGVPAPPVIWDRGGMSVIKPFLAHTLRPHRDIYIGPACSTPQSIRVATTQRLPAAAAALSGFGLPVSREWSLTPLDHLLRSGSSEVFRDLPVDWDACEVDIVRMSLFLTRVAREILHHFALADFVLTREEAVFGCMKVFMLENGQAHSDSAEEVFRDPLVGRLMDDLLQPYTISASQAHLPASPVVPSPVHGDLEEVSKTFLGQTPFYQYYTDFVALYDAISFSHPLFARLLLPPTSMRYAVDYRKHLWNDFAHVLKSIRTPVDQIICEDIKEYLWPIETDAQMISFYLRSLLKDTLQGFVQLMALHHVASNIWLDLYDGAGWSEDRASKMLSAVVSQGRHDVVKDVVRYSIPSSGAALDEKARASRLECITRWGLVERLHGLLGNE</sequence>
<feature type="compositionally biased region" description="Basic and acidic residues" evidence="5">
    <location>
        <begin position="81"/>
        <end position="97"/>
    </location>
</feature>
<feature type="compositionally biased region" description="Basic and acidic residues" evidence="5">
    <location>
        <begin position="193"/>
        <end position="211"/>
    </location>
</feature>
<evidence type="ECO:0000259" key="8">
    <source>
        <dbReference type="Pfam" id="PF25766"/>
    </source>
</evidence>
<dbReference type="AlphaFoldDB" id="A0A369IZV5"/>
<accession>A0A369IZV5</accession>
<comment type="subcellular location">
    <subcellularLocation>
        <location evidence="1">Nucleus</location>
    </subcellularLocation>
</comment>
<keyword evidence="10" id="KW-1185">Reference proteome</keyword>
<feature type="region of interest" description="Disordered" evidence="5">
    <location>
        <begin position="279"/>
        <end position="303"/>
    </location>
</feature>
<dbReference type="InterPro" id="IPR013930">
    <property type="entry name" value="RPAP1_N"/>
</dbReference>
<proteinExistence type="inferred from homology"/>
<dbReference type="Pfam" id="PF08621">
    <property type="entry name" value="RPAP1_N"/>
    <property type="match status" value="1"/>
</dbReference>
<feature type="domain" description="RPAP1 N-terminal" evidence="7">
    <location>
        <begin position="86"/>
        <end position="124"/>
    </location>
</feature>
<reference evidence="9" key="1">
    <citation type="submission" date="2018-04" db="EMBL/GenBank/DDBJ databases">
        <title>Whole genome sequencing of Hypsizygus marmoreus.</title>
        <authorList>
            <person name="Choi I.-G."/>
            <person name="Min B."/>
            <person name="Kim J.-G."/>
            <person name="Kim S."/>
            <person name="Oh Y.-L."/>
            <person name="Kong W.-S."/>
            <person name="Park H."/>
            <person name="Jeong J."/>
            <person name="Song E.-S."/>
        </authorList>
    </citation>
    <scope>NUCLEOTIDE SEQUENCE [LARGE SCALE GENOMIC DNA]</scope>
    <source>
        <strain evidence="9">51987-8</strain>
    </source>
</reference>
<protein>
    <submittedName>
        <fullName evidence="9">RNA polymerase II-associated protein rba50</fullName>
    </submittedName>
</protein>
<comment type="caution">
    <text evidence="9">The sequence shown here is derived from an EMBL/GenBank/DDBJ whole genome shotgun (WGS) entry which is preliminary data.</text>
</comment>
<feature type="compositionally biased region" description="Low complexity" evidence="5">
    <location>
        <begin position="289"/>
        <end position="303"/>
    </location>
</feature>
<dbReference type="InterPro" id="IPR057989">
    <property type="entry name" value="TPR_RPAP1/MINIYO-like"/>
</dbReference>
<keyword evidence="3" id="KW-0804">Transcription</keyword>